<dbReference type="InParanoid" id="E9H3C9"/>
<name>E9H3C9_DAPPU</name>
<dbReference type="Proteomes" id="UP000000305">
    <property type="component" value="Unassembled WGS sequence"/>
</dbReference>
<dbReference type="EMBL" id="GL732588">
    <property type="protein sequence ID" value="EFX73797.1"/>
    <property type="molecule type" value="Genomic_DNA"/>
</dbReference>
<protein>
    <submittedName>
        <fullName evidence="1">Uncharacterized protein</fullName>
    </submittedName>
</protein>
<gene>
    <name evidence="1" type="ORF">DAPPUDRAFT_109521</name>
</gene>
<evidence type="ECO:0000313" key="1">
    <source>
        <dbReference type="EMBL" id="EFX73797.1"/>
    </source>
</evidence>
<keyword evidence="2" id="KW-1185">Reference proteome</keyword>
<proteinExistence type="predicted"/>
<accession>E9H3C9</accession>
<dbReference type="HOGENOM" id="CLU_655981_0_0_1"/>
<reference evidence="1 2" key="1">
    <citation type="journal article" date="2011" name="Science">
        <title>The ecoresponsive genome of Daphnia pulex.</title>
        <authorList>
            <person name="Colbourne J.K."/>
            <person name="Pfrender M.E."/>
            <person name="Gilbert D."/>
            <person name="Thomas W.K."/>
            <person name="Tucker A."/>
            <person name="Oakley T.H."/>
            <person name="Tokishita S."/>
            <person name="Aerts A."/>
            <person name="Arnold G.J."/>
            <person name="Basu M.K."/>
            <person name="Bauer D.J."/>
            <person name="Caceres C.E."/>
            <person name="Carmel L."/>
            <person name="Casola C."/>
            <person name="Choi J.H."/>
            <person name="Detter J.C."/>
            <person name="Dong Q."/>
            <person name="Dusheyko S."/>
            <person name="Eads B.D."/>
            <person name="Frohlich T."/>
            <person name="Geiler-Samerotte K.A."/>
            <person name="Gerlach D."/>
            <person name="Hatcher P."/>
            <person name="Jogdeo S."/>
            <person name="Krijgsveld J."/>
            <person name="Kriventseva E.V."/>
            <person name="Kultz D."/>
            <person name="Laforsch C."/>
            <person name="Lindquist E."/>
            <person name="Lopez J."/>
            <person name="Manak J.R."/>
            <person name="Muller J."/>
            <person name="Pangilinan J."/>
            <person name="Patwardhan R.P."/>
            <person name="Pitluck S."/>
            <person name="Pritham E.J."/>
            <person name="Rechtsteiner A."/>
            <person name="Rho M."/>
            <person name="Rogozin I.B."/>
            <person name="Sakarya O."/>
            <person name="Salamov A."/>
            <person name="Schaack S."/>
            <person name="Shapiro H."/>
            <person name="Shiga Y."/>
            <person name="Skalitzky C."/>
            <person name="Smith Z."/>
            <person name="Souvorov A."/>
            <person name="Sung W."/>
            <person name="Tang Z."/>
            <person name="Tsuchiya D."/>
            <person name="Tu H."/>
            <person name="Vos H."/>
            <person name="Wang M."/>
            <person name="Wolf Y.I."/>
            <person name="Yamagata H."/>
            <person name="Yamada T."/>
            <person name="Ye Y."/>
            <person name="Shaw J.R."/>
            <person name="Andrews J."/>
            <person name="Crease T.J."/>
            <person name="Tang H."/>
            <person name="Lucas S.M."/>
            <person name="Robertson H.M."/>
            <person name="Bork P."/>
            <person name="Koonin E.V."/>
            <person name="Zdobnov E.M."/>
            <person name="Grigoriev I.V."/>
            <person name="Lynch M."/>
            <person name="Boore J.L."/>
        </authorList>
    </citation>
    <scope>NUCLEOTIDE SEQUENCE [LARGE SCALE GENOMIC DNA]</scope>
</reference>
<organism evidence="1 2">
    <name type="scientific">Daphnia pulex</name>
    <name type="common">Water flea</name>
    <dbReference type="NCBI Taxonomy" id="6669"/>
    <lineage>
        <taxon>Eukaryota</taxon>
        <taxon>Metazoa</taxon>
        <taxon>Ecdysozoa</taxon>
        <taxon>Arthropoda</taxon>
        <taxon>Crustacea</taxon>
        <taxon>Branchiopoda</taxon>
        <taxon>Diplostraca</taxon>
        <taxon>Cladocera</taxon>
        <taxon>Anomopoda</taxon>
        <taxon>Daphniidae</taxon>
        <taxon>Daphnia</taxon>
    </lineage>
</organism>
<evidence type="ECO:0000313" key="2">
    <source>
        <dbReference type="Proteomes" id="UP000000305"/>
    </source>
</evidence>
<sequence>MAEDVEIVVAGAQEVRLMESSGWCVAAVVLFNRLHGCMFFCNLSALGSEAVNQFPYFFNGFVVWVVDVMAWMLELDSVKIETQTGEWSRLEVFQHGVFDAVRTNSLAFLFGDASIDFFWSDGVVEDIVKAGSDTGYDGVLFSKGVVSWRAVNGDVGAVWKEVNALSCHAIHEKPHPGLVAGADTGDEGHPGVSFHFCQMTFFFLASARLHSDLSVEEKVELRNFLKAFGWRILVLCIHHSTMGEIGPRIYVRKKVDDISVGFDRKWKFASWSVSSMRAFQSLHFLSFIYWRVLRAGDSFRSIVRGRWSLPMCWVVVMLDEVARLDGASVRSIIVGLPVDGSILVPRLCEVRRHIELIFSRASDMDLPALLKRVRSIEKEFDVCHLGVAFIGDVNRDYVDFGVCGGFDTCTDGFYGVWEG</sequence>
<dbReference type="KEGG" id="dpx:DAPPUDRAFT_109521"/>
<dbReference type="AlphaFoldDB" id="E9H3C9"/>